<dbReference type="GO" id="GO:0005524">
    <property type="term" value="F:ATP binding"/>
    <property type="evidence" value="ECO:0007669"/>
    <property type="project" value="UniProtKB-UniRule"/>
</dbReference>
<keyword evidence="1 3" id="KW-0347">Helicase</keyword>
<organism evidence="3 4">
    <name type="scientific">Yersinia phage PYPS2T</name>
    <dbReference type="NCBI Taxonomy" id="2321390"/>
    <lineage>
        <taxon>Viruses</taxon>
        <taxon>Duplodnaviria</taxon>
        <taxon>Heunggongvirae</taxon>
        <taxon>Uroviricota</taxon>
        <taxon>Caudoviricetes</taxon>
        <taxon>Pantevenvirales</taxon>
        <taxon>Straboviridae</taxon>
        <taxon>Tevenvirinae</taxon>
        <taxon>Tequatrovirus</taxon>
        <taxon>Tequatrovirus pyps2t</taxon>
    </lineage>
</organism>
<dbReference type="InterPro" id="IPR027417">
    <property type="entry name" value="P-loop_NTPase"/>
</dbReference>
<dbReference type="GO" id="GO:0006260">
    <property type="term" value="P:DNA replication"/>
    <property type="evidence" value="ECO:0007669"/>
    <property type="project" value="UniProtKB-KW"/>
</dbReference>
<dbReference type="PROSITE" id="PS51199">
    <property type="entry name" value="SF4_HELICASE"/>
    <property type="match status" value="1"/>
</dbReference>
<keyword evidence="1" id="KW-0238">DNA-binding</keyword>
<feature type="binding site" evidence="1">
    <location>
        <begin position="197"/>
        <end position="204"/>
    </location>
    <ligand>
        <name>ATP</name>
        <dbReference type="ChEBI" id="CHEBI:30616"/>
    </ligand>
</feature>
<evidence type="ECO:0000259" key="2">
    <source>
        <dbReference type="PROSITE" id="PS51199"/>
    </source>
</evidence>
<protein>
    <recommendedName>
        <fullName evidence="1">DnaB-like replicative helicase</fullName>
        <ecNumber evidence="1">3.6.4.-</ecNumber>
    </recommendedName>
    <alternativeName>
        <fullName evidence="1">Gene product 41</fullName>
        <shortName evidence="1">Gp41</shortName>
    </alternativeName>
</protein>
<keyword evidence="1" id="KW-0378">Hydrolase</keyword>
<evidence type="ECO:0000313" key="4">
    <source>
        <dbReference type="Proteomes" id="UP000277436"/>
    </source>
</evidence>
<feature type="domain" description="SF4 helicase" evidence="2">
    <location>
        <begin position="165"/>
        <end position="444"/>
    </location>
</feature>
<comment type="function">
    <text evidence="1">ATP-dependent DNA helicase essential for viral DNA replication and recombination. The helicase moves 5' -&gt; 3' on the lagging strand template, unwinding the DNA duplex ahead of the leading strand polymerase at the replication fork and generating ssDNA for both leading and lagging strand synthesis. Interaction with the primase allows the primase to initiate lagging strand synthesis and fully activates the helicase. Loaded by the helicase assembly factor on replication forks that begin at discrete replication origin sequences, as well as on forks that are created during recombination.</text>
</comment>
<dbReference type="HAMAP" id="MF_04155">
    <property type="entry name" value="Helic_T4"/>
    <property type="match status" value="1"/>
</dbReference>
<dbReference type="InterPro" id="IPR046393">
    <property type="entry name" value="Helic_T4"/>
</dbReference>
<dbReference type="PANTHER" id="PTHR30153:SF2">
    <property type="entry name" value="REPLICATIVE DNA HELICASE"/>
    <property type="match status" value="1"/>
</dbReference>
<evidence type="ECO:0000313" key="3">
    <source>
        <dbReference type="EMBL" id="AYJ74556.1"/>
    </source>
</evidence>
<keyword evidence="1" id="KW-0067">ATP-binding</keyword>
<dbReference type="PANTHER" id="PTHR30153">
    <property type="entry name" value="REPLICATIVE DNA HELICASE DNAB"/>
    <property type="match status" value="1"/>
</dbReference>
<dbReference type="Gene3D" id="3.40.50.300">
    <property type="entry name" value="P-loop containing nucleotide triphosphate hydrolases"/>
    <property type="match status" value="1"/>
</dbReference>
<dbReference type="Proteomes" id="UP000277436">
    <property type="component" value="Segment"/>
</dbReference>
<keyword evidence="1" id="KW-1194">Viral DNA replication</keyword>
<keyword evidence="4" id="KW-1185">Reference proteome</keyword>
<gene>
    <name evidence="1" type="primary">41</name>
    <name evidence="3" type="ORF">PYPS2T_150</name>
</gene>
<proteinExistence type="inferred from homology"/>
<dbReference type="SUPFAM" id="SSF52540">
    <property type="entry name" value="P-loop containing nucleoside triphosphate hydrolases"/>
    <property type="match status" value="1"/>
</dbReference>
<dbReference type="InterPro" id="IPR007694">
    <property type="entry name" value="DNA_helicase_DnaB-like_C"/>
</dbReference>
<dbReference type="GO" id="GO:0016787">
    <property type="term" value="F:hydrolase activity"/>
    <property type="evidence" value="ECO:0007669"/>
    <property type="project" value="UniProtKB-KW"/>
</dbReference>
<dbReference type="GO" id="GO:0003678">
    <property type="term" value="F:DNA helicase activity"/>
    <property type="evidence" value="ECO:0007669"/>
    <property type="project" value="UniProtKB-UniRule"/>
</dbReference>
<comment type="similarity">
    <text evidence="1">Belongs to the helicase family. DnaB subfamily.</text>
</comment>
<dbReference type="GO" id="GO:0039686">
    <property type="term" value="P:bidirectional double-stranded viral DNA replication"/>
    <property type="evidence" value="ECO:0007669"/>
    <property type="project" value="InterPro"/>
</dbReference>
<keyword evidence="1" id="KW-0547">Nucleotide-binding</keyword>
<reference evidence="3 4" key="1">
    <citation type="submission" date="2018-08" db="EMBL/GenBank/DDBJ databases">
        <authorList>
            <person name="Hammerl J.A."/>
            <person name="Hertwig S."/>
        </authorList>
    </citation>
    <scope>NUCLEOTIDE SEQUENCE [LARGE SCALE GENOMIC DNA]</scope>
</reference>
<dbReference type="EMBL" id="MH809535">
    <property type="protein sequence ID" value="AYJ74556.1"/>
    <property type="molecule type" value="Genomic_DNA"/>
</dbReference>
<name>A0A3B8E1S6_9CAUD</name>
<evidence type="ECO:0000256" key="1">
    <source>
        <dbReference type="HAMAP-Rule" id="MF_04155"/>
    </source>
</evidence>
<comment type="subunit">
    <text evidence="1">Homohexamer. The homohexamer is a trimer of asymmetric dimers. Interacts with the DNA primase; this interaction forms the active primosome complex, which is composed of 6 helicase and 1 primase subunits and expresses full helicase and primase activities. Interacts (via C-terminus) with the helicase assembly factor; this interaction brings about the rapid assembly of the helicase onto ssDNA. Part of the replicase complex that includes the DNA polymerase, the polymerase clamp, the clamp loader complex, the single-stranded DNA binding protein, the primase, the DnaB-like replicative helicase and the helicase assembly factor.</text>
</comment>
<sequence>MVEIILSHLIFDQAYFSKVWPYMDSEYFESGPAKNTFKLIKSHVNEYHSVPSINALNVALENSSFTETEYSGVKTLISKLADSPEDHSWLVKETEKYVQQRAMFNATSKIIEIQTNAELPPEKRNKKMPDVGAIPDIMRQALSISFDSYVGHDWMDDYEARWLSYMNKARKVPFRLKILNKITKGGAETGTLNVLMAGVNVGKSLGLCSLAADYLQLGHNVLYISMEMAEEVCAKRIDANMLDVSLDDIDDGHISYAEYKGKMEKWREKSTLGRLIVKQYPTGGADANTFRSLLNELKLKKNFVPTIIIVDYLGICKSCRIRVYSENSYTTVKAIAEELRALAVETETVLWTAAQVGKQAWDSSDVNMSDIAESAGLPATADFMLAVIETEELAAAEQQLIKQIKSRYGDKNKWNKFLMGVQKGNQKWVEIEQDSTPTEVSEVAGSQQIQAEQNRYQRNESTRAQLDALANELNFSLQADKTMV</sequence>
<accession>A0A3B8E1S6</accession>
<keyword evidence="1" id="KW-0235">DNA replication</keyword>
<dbReference type="EC" id="3.6.4.-" evidence="1"/>
<dbReference type="GO" id="GO:0003677">
    <property type="term" value="F:DNA binding"/>
    <property type="evidence" value="ECO:0007669"/>
    <property type="project" value="UniProtKB-KW"/>
</dbReference>
<dbReference type="Pfam" id="PF03796">
    <property type="entry name" value="DnaB_C"/>
    <property type="match status" value="1"/>
</dbReference>